<dbReference type="InterPro" id="IPR052732">
    <property type="entry name" value="Cell-binding_unc_protein"/>
</dbReference>
<reference evidence="1 2" key="1">
    <citation type="submission" date="2024-09" db="EMBL/GenBank/DDBJ databases">
        <authorList>
            <person name="Sun Q."/>
            <person name="Mori K."/>
        </authorList>
    </citation>
    <scope>NUCLEOTIDE SEQUENCE [LARGE SCALE GENOMIC DNA]</scope>
    <source>
        <strain evidence="1 2">CECT 7682</strain>
    </source>
</reference>
<dbReference type="Proteomes" id="UP001589654">
    <property type="component" value="Unassembled WGS sequence"/>
</dbReference>
<evidence type="ECO:0008006" key="3">
    <source>
        <dbReference type="Google" id="ProtNLM"/>
    </source>
</evidence>
<keyword evidence="2" id="KW-1185">Reference proteome</keyword>
<proteinExistence type="predicted"/>
<comment type="caution">
    <text evidence="1">The sequence shown here is derived from an EMBL/GenBank/DDBJ whole genome shotgun (WGS) entry which is preliminary data.</text>
</comment>
<name>A0ABV5J982_9BACT</name>
<protein>
    <recommendedName>
        <fullName evidence="3">Aminoglycoside phosphotransferase domain-containing protein</fullName>
    </recommendedName>
</protein>
<sequence length="341" mass="40327">MESNEIKKLAKEGEFEGENINGLLVETHISWVILGQDYAFKIKKPFKLNFLDYSTLSLRKKFCELELLLNGRFSNIYLDVLPIYQNGGKWNIGKGEGNLRDYAVRMKRLDGNKRMDQLLETGKIKDFQIKELAKEIAQIHQNSPVIETPFELSKTKEFFNDIESIDVYLKKKFGNEYNGWIEKGIEWSNEFLEKNEKRFRERIKEGYQRDLHGDLHSGNIFLEEKPVIFDCIEFEEKFRQIDILYELAFLCMDLESFNEIDRAELFLSTYKSFYNPFKLEKDKELFFYYKCLRANIRAKVQVLGAVEKGVNQKSGEDKLWNKVKRYLNLLKRYLGEAGIDL</sequence>
<dbReference type="RefSeq" id="WP_290249094.1">
    <property type="nucleotide sequence ID" value="NZ_JAUFQT010000002.1"/>
</dbReference>
<dbReference type="PANTHER" id="PTHR43883">
    <property type="entry name" value="SLR0207 PROTEIN"/>
    <property type="match status" value="1"/>
</dbReference>
<evidence type="ECO:0000313" key="2">
    <source>
        <dbReference type="Proteomes" id="UP001589654"/>
    </source>
</evidence>
<dbReference type="SUPFAM" id="SSF56112">
    <property type="entry name" value="Protein kinase-like (PK-like)"/>
    <property type="match status" value="1"/>
</dbReference>
<accession>A0ABV5J982</accession>
<dbReference type="PANTHER" id="PTHR43883:SF1">
    <property type="entry name" value="GLUCONOKINASE"/>
    <property type="match status" value="1"/>
</dbReference>
<organism evidence="1 2">
    <name type="scientific">Echinicola jeungdonensis</name>
    <dbReference type="NCBI Taxonomy" id="709343"/>
    <lineage>
        <taxon>Bacteria</taxon>
        <taxon>Pseudomonadati</taxon>
        <taxon>Bacteroidota</taxon>
        <taxon>Cytophagia</taxon>
        <taxon>Cytophagales</taxon>
        <taxon>Cyclobacteriaceae</taxon>
        <taxon>Echinicola</taxon>
    </lineage>
</organism>
<dbReference type="EMBL" id="JBHMEW010000068">
    <property type="protein sequence ID" value="MFB9213379.1"/>
    <property type="molecule type" value="Genomic_DNA"/>
</dbReference>
<dbReference type="InterPro" id="IPR011009">
    <property type="entry name" value="Kinase-like_dom_sf"/>
</dbReference>
<evidence type="ECO:0000313" key="1">
    <source>
        <dbReference type="EMBL" id="MFB9213379.1"/>
    </source>
</evidence>
<gene>
    <name evidence="1" type="ORF">ACFFUR_16305</name>
</gene>